<dbReference type="EMBL" id="CAJOBJ010173714">
    <property type="protein sequence ID" value="CAF4892630.1"/>
    <property type="molecule type" value="Genomic_DNA"/>
</dbReference>
<name>A0A8S3C5T5_9BILA</name>
<organism evidence="2 3">
    <name type="scientific">Rotaria magnacalcarata</name>
    <dbReference type="NCBI Taxonomy" id="392030"/>
    <lineage>
        <taxon>Eukaryota</taxon>
        <taxon>Metazoa</taxon>
        <taxon>Spiralia</taxon>
        <taxon>Gnathifera</taxon>
        <taxon>Rotifera</taxon>
        <taxon>Eurotatoria</taxon>
        <taxon>Bdelloidea</taxon>
        <taxon>Philodinida</taxon>
        <taxon>Philodinidae</taxon>
        <taxon>Rotaria</taxon>
    </lineage>
</organism>
<feature type="non-terminal residue" evidence="2">
    <location>
        <position position="1"/>
    </location>
</feature>
<evidence type="ECO:0000256" key="1">
    <source>
        <dbReference type="SAM" id="MobiDB-lite"/>
    </source>
</evidence>
<feature type="compositionally biased region" description="Basic residues" evidence="1">
    <location>
        <begin position="47"/>
        <end position="60"/>
    </location>
</feature>
<accession>A0A8S3C5T5</accession>
<gene>
    <name evidence="2" type="ORF">GIL414_LOCUS51415</name>
</gene>
<dbReference type="Proteomes" id="UP000681720">
    <property type="component" value="Unassembled WGS sequence"/>
</dbReference>
<comment type="caution">
    <text evidence="2">The sequence shown here is derived from an EMBL/GenBank/DDBJ whole genome shotgun (WGS) entry which is preliminary data.</text>
</comment>
<sequence length="71" mass="8341">NEIKFTIRVYPFIDYQLRTQERSLQAIQKLIDSSVQDQDTALNRSNKQVKSKTKKKKKEKKISSYGHLGKN</sequence>
<proteinExistence type="predicted"/>
<dbReference type="AlphaFoldDB" id="A0A8S3C5T5"/>
<evidence type="ECO:0000313" key="3">
    <source>
        <dbReference type="Proteomes" id="UP000681720"/>
    </source>
</evidence>
<protein>
    <submittedName>
        <fullName evidence="2">Uncharacterized protein</fullName>
    </submittedName>
</protein>
<reference evidence="2" key="1">
    <citation type="submission" date="2021-02" db="EMBL/GenBank/DDBJ databases">
        <authorList>
            <person name="Nowell W R."/>
        </authorList>
    </citation>
    <scope>NUCLEOTIDE SEQUENCE</scope>
</reference>
<evidence type="ECO:0000313" key="2">
    <source>
        <dbReference type="EMBL" id="CAF4892630.1"/>
    </source>
</evidence>
<feature type="region of interest" description="Disordered" evidence="1">
    <location>
        <begin position="37"/>
        <end position="71"/>
    </location>
</feature>